<sequence>MRENRKSKKNDTASFGELWIDYSGRRIFYRNQEVVLTKTEFDIIELLSLNSGRVFDREHIYTSIWGYDGLGDSSVIAEHVRRIRGKLSRHTDREYIETVWGVGYRWIG</sequence>
<dbReference type="EMBL" id="JANJZL010000004">
    <property type="protein sequence ID" value="MCR2044009.1"/>
    <property type="molecule type" value="Genomic_DNA"/>
</dbReference>
<evidence type="ECO:0000313" key="7">
    <source>
        <dbReference type="Proteomes" id="UP001142078"/>
    </source>
</evidence>
<name>A0A9X2S566_9FIRM</name>
<dbReference type="SMART" id="SM00862">
    <property type="entry name" value="Trans_reg_C"/>
    <property type="match status" value="1"/>
</dbReference>
<evidence type="ECO:0000256" key="4">
    <source>
        <dbReference type="PROSITE-ProRule" id="PRU01091"/>
    </source>
</evidence>
<dbReference type="SUPFAM" id="SSF46894">
    <property type="entry name" value="C-terminal effector domain of the bipartite response regulators"/>
    <property type="match status" value="1"/>
</dbReference>
<dbReference type="GO" id="GO:0005829">
    <property type="term" value="C:cytosol"/>
    <property type="evidence" value="ECO:0007669"/>
    <property type="project" value="TreeGrafter"/>
</dbReference>
<dbReference type="PANTHER" id="PTHR48111:SF2">
    <property type="entry name" value="RESPONSE REGULATOR SAER"/>
    <property type="match status" value="1"/>
</dbReference>
<proteinExistence type="predicted"/>
<keyword evidence="1" id="KW-0597">Phosphoprotein</keyword>
<dbReference type="InterPro" id="IPR039420">
    <property type="entry name" value="WalR-like"/>
</dbReference>
<keyword evidence="7" id="KW-1185">Reference proteome</keyword>
<dbReference type="PANTHER" id="PTHR48111">
    <property type="entry name" value="REGULATOR OF RPOS"/>
    <property type="match status" value="1"/>
</dbReference>
<dbReference type="InterPro" id="IPR036388">
    <property type="entry name" value="WH-like_DNA-bd_sf"/>
</dbReference>
<dbReference type="GO" id="GO:0000976">
    <property type="term" value="F:transcription cis-regulatory region binding"/>
    <property type="evidence" value="ECO:0007669"/>
    <property type="project" value="TreeGrafter"/>
</dbReference>
<evidence type="ECO:0000256" key="3">
    <source>
        <dbReference type="ARBA" id="ARBA00023125"/>
    </source>
</evidence>
<protein>
    <submittedName>
        <fullName evidence="6">Winged helix-turn-helix domain-containing protein</fullName>
    </submittedName>
</protein>
<evidence type="ECO:0000256" key="1">
    <source>
        <dbReference type="ARBA" id="ARBA00022553"/>
    </source>
</evidence>
<dbReference type="CDD" id="cd00383">
    <property type="entry name" value="trans_reg_C"/>
    <property type="match status" value="1"/>
</dbReference>
<dbReference type="PROSITE" id="PS51755">
    <property type="entry name" value="OMPR_PHOB"/>
    <property type="match status" value="1"/>
</dbReference>
<keyword evidence="2" id="KW-0902">Two-component regulatory system</keyword>
<comment type="caution">
    <text evidence="6">The sequence shown here is derived from an EMBL/GenBank/DDBJ whole genome shotgun (WGS) entry which is preliminary data.</text>
</comment>
<dbReference type="FunFam" id="1.10.10.10:FF:000018">
    <property type="entry name" value="DNA-binding response regulator ResD"/>
    <property type="match status" value="1"/>
</dbReference>
<organism evidence="6 7">
    <name type="scientific">Anaerosalibacter massiliensis</name>
    <dbReference type="NCBI Taxonomy" id="1347392"/>
    <lineage>
        <taxon>Bacteria</taxon>
        <taxon>Bacillati</taxon>
        <taxon>Bacillota</taxon>
        <taxon>Tissierellia</taxon>
        <taxon>Tissierellales</taxon>
        <taxon>Sporanaerobacteraceae</taxon>
        <taxon>Anaerosalibacter</taxon>
    </lineage>
</organism>
<dbReference type="GO" id="GO:0006355">
    <property type="term" value="P:regulation of DNA-templated transcription"/>
    <property type="evidence" value="ECO:0007669"/>
    <property type="project" value="InterPro"/>
</dbReference>
<evidence type="ECO:0000256" key="2">
    <source>
        <dbReference type="ARBA" id="ARBA00023012"/>
    </source>
</evidence>
<dbReference type="InterPro" id="IPR001867">
    <property type="entry name" value="OmpR/PhoB-type_DNA-bd"/>
</dbReference>
<dbReference type="Pfam" id="PF00486">
    <property type="entry name" value="Trans_reg_C"/>
    <property type="match status" value="1"/>
</dbReference>
<dbReference type="RefSeq" id="WP_257490372.1">
    <property type="nucleotide sequence ID" value="NZ_JANJZL010000004.1"/>
</dbReference>
<feature type="domain" description="OmpR/PhoB-type" evidence="5">
    <location>
        <begin position="10"/>
        <end position="108"/>
    </location>
</feature>
<reference evidence="6" key="1">
    <citation type="submission" date="2022-07" db="EMBL/GenBank/DDBJ databases">
        <title>Enhanced cultured diversity of the mouse gut microbiota enables custom-made synthetic communities.</title>
        <authorList>
            <person name="Afrizal A."/>
        </authorList>
    </citation>
    <scope>NUCLEOTIDE SEQUENCE</scope>
    <source>
        <strain evidence="6">DSM 29482</strain>
    </source>
</reference>
<accession>A0A9X2S566</accession>
<keyword evidence="3 4" id="KW-0238">DNA-binding</keyword>
<feature type="DNA-binding region" description="OmpR/PhoB-type" evidence="4">
    <location>
        <begin position="10"/>
        <end position="108"/>
    </location>
</feature>
<dbReference type="AlphaFoldDB" id="A0A9X2S566"/>
<dbReference type="Proteomes" id="UP001142078">
    <property type="component" value="Unassembled WGS sequence"/>
</dbReference>
<evidence type="ECO:0000313" key="6">
    <source>
        <dbReference type="EMBL" id="MCR2044009.1"/>
    </source>
</evidence>
<dbReference type="InterPro" id="IPR016032">
    <property type="entry name" value="Sig_transdc_resp-reg_C-effctor"/>
</dbReference>
<dbReference type="GO" id="GO:0000156">
    <property type="term" value="F:phosphorelay response regulator activity"/>
    <property type="evidence" value="ECO:0007669"/>
    <property type="project" value="TreeGrafter"/>
</dbReference>
<gene>
    <name evidence="6" type="ORF">NSA23_07725</name>
</gene>
<dbReference type="GO" id="GO:0032993">
    <property type="term" value="C:protein-DNA complex"/>
    <property type="evidence" value="ECO:0007669"/>
    <property type="project" value="TreeGrafter"/>
</dbReference>
<evidence type="ECO:0000259" key="5">
    <source>
        <dbReference type="PROSITE" id="PS51755"/>
    </source>
</evidence>
<dbReference type="Gene3D" id="1.10.10.10">
    <property type="entry name" value="Winged helix-like DNA-binding domain superfamily/Winged helix DNA-binding domain"/>
    <property type="match status" value="1"/>
</dbReference>